<dbReference type="PANTHER" id="PTHR38430">
    <property type="entry name" value="PROTEIN-ARGININE KINASE ACTIVATOR PROTEIN"/>
    <property type="match status" value="1"/>
</dbReference>
<dbReference type="GO" id="GO:0046870">
    <property type="term" value="F:cadmium ion binding"/>
    <property type="evidence" value="ECO:0007669"/>
    <property type="project" value="TreeGrafter"/>
</dbReference>
<dbReference type="InterPro" id="IPR025542">
    <property type="entry name" value="YacH"/>
</dbReference>
<dbReference type="SUPFAM" id="SSF46600">
    <property type="entry name" value="C-terminal UvrC-binding domain of UvrB"/>
    <property type="match status" value="1"/>
</dbReference>
<dbReference type="EMBL" id="CP025746">
    <property type="protein sequence ID" value="QAA30771.1"/>
    <property type="molecule type" value="Genomic_DNA"/>
</dbReference>
<keyword evidence="3" id="KW-1185">Reference proteome</keyword>
<dbReference type="RefSeq" id="WP_128211223.1">
    <property type="nucleotide sequence ID" value="NZ_CP025746.1"/>
</dbReference>
<dbReference type="PROSITE" id="PS50151">
    <property type="entry name" value="UVR"/>
    <property type="match status" value="1"/>
</dbReference>
<dbReference type="GO" id="GO:1990169">
    <property type="term" value="P:stress response to copper ion"/>
    <property type="evidence" value="ECO:0007669"/>
    <property type="project" value="TreeGrafter"/>
</dbReference>
<dbReference type="InterPro" id="IPR001943">
    <property type="entry name" value="UVR_dom"/>
</dbReference>
<evidence type="ECO:0000259" key="1">
    <source>
        <dbReference type="PROSITE" id="PS50151"/>
    </source>
</evidence>
<dbReference type="GO" id="GO:0008270">
    <property type="term" value="F:zinc ion binding"/>
    <property type="evidence" value="ECO:0007669"/>
    <property type="project" value="TreeGrafter"/>
</dbReference>
<gene>
    <name evidence="2" type="ORF">C1I91_03355</name>
</gene>
<dbReference type="GO" id="GO:1990170">
    <property type="term" value="P:stress response to cadmium ion"/>
    <property type="evidence" value="ECO:0007669"/>
    <property type="project" value="TreeGrafter"/>
</dbReference>
<accession>A0A410DNW3</accession>
<evidence type="ECO:0000313" key="2">
    <source>
        <dbReference type="EMBL" id="QAA30771.1"/>
    </source>
</evidence>
<dbReference type="AlphaFoldDB" id="A0A410DNW3"/>
<dbReference type="KEGG" id="cmah:C1I91_03355"/>
<dbReference type="GO" id="GO:0050897">
    <property type="term" value="F:cobalt ion binding"/>
    <property type="evidence" value="ECO:0007669"/>
    <property type="project" value="TreeGrafter"/>
</dbReference>
<dbReference type="PIRSF" id="PIRSF015034">
    <property type="entry name" value="YacH"/>
    <property type="match status" value="1"/>
</dbReference>
<dbReference type="Pfam" id="PF24734">
    <property type="entry name" value="DUF7685"/>
    <property type="match status" value="1"/>
</dbReference>
<organism evidence="2 3">
    <name type="scientific">Clostridium manihotivorum</name>
    <dbReference type="NCBI Taxonomy" id="2320868"/>
    <lineage>
        <taxon>Bacteria</taxon>
        <taxon>Bacillati</taxon>
        <taxon>Bacillota</taxon>
        <taxon>Clostridia</taxon>
        <taxon>Eubacteriales</taxon>
        <taxon>Clostridiaceae</taxon>
        <taxon>Clostridium</taxon>
    </lineage>
</organism>
<dbReference type="Proteomes" id="UP000286268">
    <property type="component" value="Chromosome"/>
</dbReference>
<dbReference type="InterPro" id="IPR036876">
    <property type="entry name" value="UVR_dom_sf"/>
</dbReference>
<sequence>MLCDKCGEREASVHIVKVVNGDKKELNLCDKCANESMEVPLNPFEDLGEFSFQNLLSGLVDYVNKASQGAQNNEVVCENCGMAYNEFKKTGLLGCSECYKNFQNSINPVIKRVQGDMEHMGKVPTKAGKYFIEKRKLVKLKEELQQAIFGEEYEKAAVLRDEIKSVQESMGE</sequence>
<feature type="domain" description="UVR" evidence="1">
    <location>
        <begin position="134"/>
        <end position="169"/>
    </location>
</feature>
<dbReference type="InterPro" id="IPR056102">
    <property type="entry name" value="DUF7685"/>
</dbReference>
<dbReference type="GO" id="GO:0005507">
    <property type="term" value="F:copper ion binding"/>
    <property type="evidence" value="ECO:0007669"/>
    <property type="project" value="TreeGrafter"/>
</dbReference>
<name>A0A410DNW3_9CLOT</name>
<dbReference type="OrthoDB" id="9788704at2"/>
<dbReference type="Gene3D" id="4.10.860.10">
    <property type="entry name" value="UVR domain"/>
    <property type="match status" value="1"/>
</dbReference>
<dbReference type="PANTHER" id="PTHR38430:SF1">
    <property type="entry name" value="PROTEIN-ARGININE KINASE ACTIVATOR PROTEIN"/>
    <property type="match status" value="1"/>
</dbReference>
<proteinExistence type="predicted"/>
<protein>
    <submittedName>
        <fullName evidence="2">Excinuclease</fullName>
    </submittedName>
</protein>
<evidence type="ECO:0000313" key="3">
    <source>
        <dbReference type="Proteomes" id="UP000286268"/>
    </source>
</evidence>
<reference evidence="2 3" key="1">
    <citation type="submission" date="2018-01" db="EMBL/GenBank/DDBJ databases">
        <title>Genome Sequencing and Assembly of Anaerobacter polyendosporus strain CT4.</title>
        <authorList>
            <person name="Tachaapaikoon C."/>
            <person name="Sutheeworapong S."/>
            <person name="Jenjaroenpun P."/>
            <person name="Wongsurawat T."/>
            <person name="Nookeaw I."/>
            <person name="Cheawchanlertfa P."/>
            <person name="Kosugi A."/>
            <person name="Cheevadhanarak S."/>
            <person name="Ratanakhanokchai K."/>
        </authorList>
    </citation>
    <scope>NUCLEOTIDE SEQUENCE [LARGE SCALE GENOMIC DNA]</scope>
    <source>
        <strain evidence="2 3">CT4</strain>
    </source>
</reference>
<dbReference type="Pfam" id="PF02151">
    <property type="entry name" value="UVR"/>
    <property type="match status" value="1"/>
</dbReference>